<dbReference type="InterPro" id="IPR000845">
    <property type="entry name" value="Nucleoside_phosphorylase_d"/>
</dbReference>
<name>A0ABR3CKW5_9PEZI</name>
<reference evidence="2 3" key="1">
    <citation type="submission" date="2024-02" db="EMBL/GenBank/DDBJ databases">
        <title>De novo assembly and annotation of 12 fungi associated with fruit tree decline syndrome in Ontario, Canada.</title>
        <authorList>
            <person name="Sulman M."/>
            <person name="Ellouze W."/>
            <person name="Ilyukhin E."/>
        </authorList>
    </citation>
    <scope>NUCLEOTIDE SEQUENCE [LARGE SCALE GENOMIC DNA]</scope>
    <source>
        <strain evidence="2 3">FDS-637</strain>
    </source>
</reference>
<dbReference type="InterPro" id="IPR053137">
    <property type="entry name" value="NLR-like"/>
</dbReference>
<evidence type="ECO:0000313" key="3">
    <source>
        <dbReference type="Proteomes" id="UP001430584"/>
    </source>
</evidence>
<sequence>MAEASNSPESHPRYTVGWIAPLPIERAAATALFDEEHSRPADFGQPKGDPNSYSWGRIGDHNVVLASLKAGVYGTTSSASSATSMLRSFPDIRFGLLVGIGGAIPDNGHDIRLGDVVVSQPSGSTGGVIQYDLLKARSGGDRERKDFLNSPPEVLLHALSSLQAQHELERSRVSEYLQEMEKRNPFMFKSRPNNPGYRYPGQSKDRLFLPNYEHQGGPDCRGCTSEQEVERDRREDGDPVIHYGVIASGNTLVKDASAREELLRHIPADCLCYEMEAAGLMNSFPCIVIRGISDYSDSHKNDHWRRYAAATAAAFAKELLGYVSADSVHREERAIVALDKKS</sequence>
<dbReference type="Proteomes" id="UP001430584">
    <property type="component" value="Unassembled WGS sequence"/>
</dbReference>
<feature type="domain" description="Nucleoside phosphorylase" evidence="1">
    <location>
        <begin position="234"/>
        <end position="313"/>
    </location>
</feature>
<dbReference type="GeneID" id="92009048"/>
<accession>A0ABR3CKW5</accession>
<dbReference type="EMBL" id="JAJVCZ030000004">
    <property type="protein sequence ID" value="KAL0261266.1"/>
    <property type="molecule type" value="Genomic_DNA"/>
</dbReference>
<dbReference type="Gene3D" id="3.40.50.1580">
    <property type="entry name" value="Nucleoside phosphorylase domain"/>
    <property type="match status" value="1"/>
</dbReference>
<organism evidence="2 3">
    <name type="scientific">Diplodia seriata</name>
    <dbReference type="NCBI Taxonomy" id="420778"/>
    <lineage>
        <taxon>Eukaryota</taxon>
        <taxon>Fungi</taxon>
        <taxon>Dikarya</taxon>
        <taxon>Ascomycota</taxon>
        <taxon>Pezizomycotina</taxon>
        <taxon>Dothideomycetes</taxon>
        <taxon>Dothideomycetes incertae sedis</taxon>
        <taxon>Botryosphaeriales</taxon>
        <taxon>Botryosphaeriaceae</taxon>
        <taxon>Diplodia</taxon>
    </lineage>
</organism>
<comment type="caution">
    <text evidence="2">The sequence shown here is derived from an EMBL/GenBank/DDBJ whole genome shotgun (WGS) entry which is preliminary data.</text>
</comment>
<keyword evidence="3" id="KW-1185">Reference proteome</keyword>
<dbReference type="RefSeq" id="XP_066634295.1">
    <property type="nucleotide sequence ID" value="XM_066776414.1"/>
</dbReference>
<gene>
    <name evidence="2" type="ORF">SLS55_004963</name>
</gene>
<proteinExistence type="predicted"/>
<dbReference type="PANTHER" id="PTHR46082">
    <property type="entry name" value="ATP/GTP-BINDING PROTEIN-RELATED"/>
    <property type="match status" value="1"/>
</dbReference>
<protein>
    <recommendedName>
        <fullName evidence="1">Nucleoside phosphorylase domain-containing protein</fullName>
    </recommendedName>
</protein>
<dbReference type="PANTHER" id="PTHR46082:SF11">
    <property type="entry name" value="AAA+ ATPASE DOMAIN-CONTAINING PROTEIN-RELATED"/>
    <property type="match status" value="1"/>
</dbReference>
<evidence type="ECO:0000259" key="1">
    <source>
        <dbReference type="Pfam" id="PF01048"/>
    </source>
</evidence>
<dbReference type="InterPro" id="IPR035994">
    <property type="entry name" value="Nucleoside_phosphorylase_sf"/>
</dbReference>
<evidence type="ECO:0000313" key="2">
    <source>
        <dbReference type="EMBL" id="KAL0261266.1"/>
    </source>
</evidence>
<dbReference type="Pfam" id="PF01048">
    <property type="entry name" value="PNP_UDP_1"/>
    <property type="match status" value="1"/>
</dbReference>
<dbReference type="SUPFAM" id="SSF53167">
    <property type="entry name" value="Purine and uridine phosphorylases"/>
    <property type="match status" value="1"/>
</dbReference>